<evidence type="ECO:0000313" key="2">
    <source>
        <dbReference type="Proteomes" id="UP001167871"/>
    </source>
</evidence>
<keyword evidence="2" id="KW-1185">Reference proteome</keyword>
<reference evidence="1" key="1">
    <citation type="submission" date="2023-06" db="EMBL/GenBank/DDBJ databases">
        <authorList>
            <person name="Zeman M."/>
            <person name="Kubasova T."/>
            <person name="Jahodarova E."/>
            <person name="Nykrynova M."/>
            <person name="Rychlik I."/>
        </authorList>
    </citation>
    <scope>NUCLEOTIDE SEQUENCE</scope>
    <source>
        <strain evidence="1">84_SSukc20</strain>
    </source>
</reference>
<gene>
    <name evidence="1" type="ORF">QVO10_18715</name>
</gene>
<dbReference type="Proteomes" id="UP001167871">
    <property type="component" value="Unassembled WGS sequence"/>
</dbReference>
<reference evidence="1" key="2">
    <citation type="submission" date="2024-05" db="EMBL/GenBank/DDBJ databases">
        <title>Identification and characterization of horizontal gene transfer across gut microbiota members of farm animals based on homology search.</title>
        <authorList>
            <person name="Schwarzerova J."/>
            <person name="Nykrynova M."/>
            <person name="Jureckova K."/>
            <person name="Cejkova D."/>
            <person name="Rychlik I."/>
        </authorList>
    </citation>
    <scope>NUCLEOTIDE SEQUENCE</scope>
    <source>
        <strain evidence="1">84_SSukc20</strain>
    </source>
</reference>
<organism evidence="1 2">
    <name type="scientific">Bacteroides gallinaceum</name>
    <dbReference type="NCBI Taxonomy" id="1462571"/>
    <lineage>
        <taxon>Bacteria</taxon>
        <taxon>Pseudomonadati</taxon>
        <taxon>Bacteroidota</taxon>
        <taxon>Bacteroidia</taxon>
        <taxon>Bacteroidales</taxon>
        <taxon>Bacteroidaceae</taxon>
        <taxon>Bacteroides</taxon>
    </lineage>
</organism>
<evidence type="ECO:0000313" key="1">
    <source>
        <dbReference type="EMBL" id="MDN0051368.1"/>
    </source>
</evidence>
<dbReference type="RefSeq" id="WP_301935355.1">
    <property type="nucleotide sequence ID" value="NZ_JAUEII010000147.1"/>
</dbReference>
<comment type="caution">
    <text evidence="1">The sequence shown here is derived from an EMBL/GenBank/DDBJ whole genome shotgun (WGS) entry which is preliminary data.</text>
</comment>
<feature type="non-terminal residue" evidence="1">
    <location>
        <position position="1"/>
    </location>
</feature>
<protein>
    <submittedName>
        <fullName evidence="1">Uncharacterized protein</fullName>
    </submittedName>
</protein>
<dbReference type="EMBL" id="JAUEII010000147">
    <property type="protein sequence ID" value="MDN0051368.1"/>
    <property type="molecule type" value="Genomic_DNA"/>
</dbReference>
<proteinExistence type="predicted"/>
<sequence length="133" mass="15273">RSCTVPPPIHYRKTASKSTLAVSSNRSEHHALHRCEPQSFQMNFRRSQIIFPWCKVMEQLPLFSESVGGRFANTGSAYLRQNLPFSDLTKRVFRDKLSAAILSNKKFKNLPFSASTKRVFVHFFMATTESVPY</sequence>
<name>A0ABT7XBA6_9BACE</name>
<accession>A0ABT7XBA6</accession>